<dbReference type="InterPro" id="IPR051783">
    <property type="entry name" value="NAD(P)-dependent_oxidoreduct"/>
</dbReference>
<dbReference type="Pfam" id="PF13460">
    <property type="entry name" value="NAD_binding_10"/>
    <property type="match status" value="1"/>
</dbReference>
<dbReference type="Proteomes" id="UP000011086">
    <property type="component" value="Unassembled WGS sequence"/>
</dbReference>
<dbReference type="GO" id="GO:0004029">
    <property type="term" value="F:aldehyde dehydrogenase (NAD+) activity"/>
    <property type="evidence" value="ECO:0007669"/>
    <property type="project" value="TreeGrafter"/>
</dbReference>
<gene>
    <name evidence="2" type="ORF">OOU_Y34scaffold00445g13</name>
</gene>
<dbReference type="SUPFAM" id="SSF51735">
    <property type="entry name" value="NAD(P)-binding Rossmann-fold domains"/>
    <property type="match status" value="1"/>
</dbReference>
<name>A0AA97P1S5_PYRO3</name>
<evidence type="ECO:0000259" key="1">
    <source>
        <dbReference type="Pfam" id="PF13460"/>
    </source>
</evidence>
<organism evidence="2">
    <name type="scientific">Pyricularia oryzae (strain Y34)</name>
    <name type="common">Rice blast fungus</name>
    <name type="synonym">Magnaporthe oryzae</name>
    <dbReference type="NCBI Taxonomy" id="1143189"/>
    <lineage>
        <taxon>Eukaryota</taxon>
        <taxon>Fungi</taxon>
        <taxon>Dikarya</taxon>
        <taxon>Ascomycota</taxon>
        <taxon>Pezizomycotina</taxon>
        <taxon>Sordariomycetes</taxon>
        <taxon>Sordariomycetidae</taxon>
        <taxon>Magnaporthales</taxon>
        <taxon>Pyriculariaceae</taxon>
        <taxon>Pyricularia</taxon>
    </lineage>
</organism>
<evidence type="ECO:0000313" key="2">
    <source>
        <dbReference type="EMBL" id="ELQ40391.1"/>
    </source>
</evidence>
<dbReference type="GO" id="GO:0005737">
    <property type="term" value="C:cytoplasm"/>
    <property type="evidence" value="ECO:0007669"/>
    <property type="project" value="TreeGrafter"/>
</dbReference>
<dbReference type="EMBL" id="JH792955">
    <property type="protein sequence ID" value="ELQ40391.1"/>
    <property type="molecule type" value="Genomic_DNA"/>
</dbReference>
<dbReference type="InterPro" id="IPR036291">
    <property type="entry name" value="NAD(P)-bd_dom_sf"/>
</dbReference>
<dbReference type="AlphaFoldDB" id="A0AA97P1S5"/>
<sequence>MAPKIFFTGATGFVGGDVLEALHSKHPDYEYTILVRTEERAKPVRERYSDANVIIGSNDSAEIIEKAAAEADVVVHTAESADDEPSAKSIVKGLEAGHSPDRPGRYIHLTGTAILQWIPDRQYDKTNERYGEPPAPDQEYRDIRDIERILNLPDQAPHRGIDKIVQAANDIPYVKTAMICPPVIYGTGRGTVNTRSQQVPFLARYVLQEGHAPLVGAQKTQWDSVHVADLATLFVALVEAALDPGRRDDPELFGRAGYFFCEAGTPHRWSDVARAVVEAAKQQGFVAEARAEVVPAAKVTNWTLLGNSQSVAERARKHLAWEPEVSKRHTLWDDIPNCVKVEAEALGIKPTLPPQ</sequence>
<dbReference type="InterPro" id="IPR016040">
    <property type="entry name" value="NAD(P)-bd_dom"/>
</dbReference>
<reference evidence="2" key="1">
    <citation type="journal article" date="2012" name="PLoS Genet.">
        <title>Comparative analysis of the genomes of two field isolates of the rice blast fungus Magnaporthe oryzae.</title>
        <authorList>
            <person name="Xue M."/>
            <person name="Yang J."/>
            <person name="Li Z."/>
            <person name="Hu S."/>
            <person name="Yao N."/>
            <person name="Dean R.A."/>
            <person name="Zhao W."/>
            <person name="Shen M."/>
            <person name="Zhang H."/>
            <person name="Li C."/>
            <person name="Liu L."/>
            <person name="Cao L."/>
            <person name="Xu X."/>
            <person name="Xing Y."/>
            <person name="Hsiang T."/>
            <person name="Zhang Z."/>
            <person name="Xu J.R."/>
            <person name="Peng Y.L."/>
        </authorList>
    </citation>
    <scope>NUCLEOTIDE SEQUENCE</scope>
    <source>
        <strain evidence="2">Y34</strain>
    </source>
</reference>
<dbReference type="PANTHER" id="PTHR48079">
    <property type="entry name" value="PROTEIN YEEZ"/>
    <property type="match status" value="1"/>
</dbReference>
<dbReference type="Gene3D" id="3.40.50.720">
    <property type="entry name" value="NAD(P)-binding Rossmann-like Domain"/>
    <property type="match status" value="2"/>
</dbReference>
<proteinExistence type="predicted"/>
<protein>
    <recommendedName>
        <fullName evidence="1">NAD(P)-binding domain-containing protein</fullName>
    </recommendedName>
</protein>
<dbReference type="PANTHER" id="PTHR48079:SF6">
    <property type="entry name" value="NAD(P)-BINDING DOMAIN-CONTAINING PROTEIN-RELATED"/>
    <property type="match status" value="1"/>
</dbReference>
<feature type="domain" description="NAD(P)-binding" evidence="1">
    <location>
        <begin position="9"/>
        <end position="96"/>
    </location>
</feature>
<accession>A0AA97P1S5</accession>